<protein>
    <submittedName>
        <fullName evidence="1">Uncharacterized protein</fullName>
    </submittedName>
</protein>
<dbReference type="EMBL" id="JACKWZ010000192">
    <property type="protein sequence ID" value="KAF9412336.1"/>
    <property type="molecule type" value="Genomic_DNA"/>
</dbReference>
<accession>A0A835GD25</accession>
<reference evidence="1" key="1">
    <citation type="submission" date="2020-08" db="EMBL/GenBank/DDBJ databases">
        <title>Spodoptera exigua strain:BAW_Kor-Di-RS1 Genome sequencing and assembly.</title>
        <authorList>
            <person name="Kim J."/>
            <person name="Nam H.Y."/>
            <person name="Kwon M."/>
            <person name="Choi J.H."/>
            <person name="Cho S.R."/>
            <person name="Kim G.-H."/>
        </authorList>
    </citation>
    <scope>NUCLEOTIDE SEQUENCE</scope>
    <source>
        <strain evidence="1">BAW_Kor-Di-RS1</strain>
        <tissue evidence="1">Whole-body</tissue>
    </source>
</reference>
<gene>
    <name evidence="1" type="ORF">HW555_009125</name>
</gene>
<keyword evidence="2" id="KW-1185">Reference proteome</keyword>
<comment type="caution">
    <text evidence="1">The sequence shown here is derived from an EMBL/GenBank/DDBJ whole genome shotgun (WGS) entry which is preliminary data.</text>
</comment>
<sequence length="830" mass="95473">MRCSVLSFIYDIITTRFSETIVRAKYTLLLRNDLITESEYLVENAVIRMLSAVGSHYRSFLQLNIKTTRDIQYSAWYNTPRWSRCMCAAAINVIGRANDTTGGILYQLSLAAWYKNRYKSGFNIKNIQIAVLSCKPFTQQFDYLSTRNFETVYKWNFKLHFEGLSTTAARIYIANERVTSEDVFHKLALLRKKPRWTTRPTFTSFSQALTRSSDRRVPSCCNFPPKTMTKKKNSKLTHAECLERKRMAERKRKEKIRNDPVKLEELRRKERERYHKKKAEGKILPLSEMPPRARRVQQKRNREKRALLENTKQANQICETINDERISPSILPRSESPIPTTSQIQSFNQQMHQKSSRILRSQKRLQEETSDDIPIECISETNSVKDRSRREPLSLALWIEQSSTPAYPPCSPPIAPNVSSIHSPVSTFALNSPKSDVSTNSFVLRRELNYKLRQYQRRKSAEIMKLRETIIKIKREKEMYQVQSVHFGASRSQITLHTSVIYYRSGNETKAQSFCTASTSLRHDASSVWAHLIPILREVKEILSEVCTIHFVSDSPSAQYRNKKVFYLISQLKNYFPNLTCVVWHYCECGHGKGAPDGVGGVLKRSADRLVAFGKDVTDIDSLVQTLKTVVTGVKIEIVQEHEVIEKDELLPKNLKPFPGSMKVHQIVWTKTSTNGLAMRSLSCVEPGCLYDTIRCCHGKHMGFYELPTEANVQEEVEIKRDVVLLKSSGQSSSITNACSDVQPPQIYRFPASKPFILKRPNQIQLTGPSHDLISMADYDQIQTPNVSFFDNINSEVLSQYECTEEDKTTYKNDKNDYADDESDDDLNIF</sequence>
<name>A0A835GD25_SPOEX</name>
<dbReference type="PANTHER" id="PTHR46601:SF1">
    <property type="entry name" value="ADF-H DOMAIN-CONTAINING PROTEIN"/>
    <property type="match status" value="1"/>
</dbReference>
<organism evidence="1 2">
    <name type="scientific">Spodoptera exigua</name>
    <name type="common">Beet armyworm</name>
    <name type="synonym">Noctua fulgens</name>
    <dbReference type="NCBI Taxonomy" id="7107"/>
    <lineage>
        <taxon>Eukaryota</taxon>
        <taxon>Metazoa</taxon>
        <taxon>Ecdysozoa</taxon>
        <taxon>Arthropoda</taxon>
        <taxon>Hexapoda</taxon>
        <taxon>Insecta</taxon>
        <taxon>Pterygota</taxon>
        <taxon>Neoptera</taxon>
        <taxon>Endopterygota</taxon>
        <taxon>Lepidoptera</taxon>
        <taxon>Glossata</taxon>
        <taxon>Ditrysia</taxon>
        <taxon>Noctuoidea</taxon>
        <taxon>Noctuidae</taxon>
        <taxon>Amphipyrinae</taxon>
        <taxon>Spodoptera</taxon>
    </lineage>
</organism>
<proteinExistence type="predicted"/>
<dbReference type="PANTHER" id="PTHR46601">
    <property type="entry name" value="ULP_PROTEASE DOMAIN-CONTAINING PROTEIN"/>
    <property type="match status" value="1"/>
</dbReference>
<dbReference type="AlphaFoldDB" id="A0A835GD25"/>
<dbReference type="Proteomes" id="UP000648187">
    <property type="component" value="Unassembled WGS sequence"/>
</dbReference>
<evidence type="ECO:0000313" key="2">
    <source>
        <dbReference type="Proteomes" id="UP000648187"/>
    </source>
</evidence>
<evidence type="ECO:0000313" key="1">
    <source>
        <dbReference type="EMBL" id="KAF9412336.1"/>
    </source>
</evidence>